<organism evidence="2 3">
    <name type="scientific">Erwinia phage vB_EamM_TropicalSun</name>
    <dbReference type="NCBI Taxonomy" id="2591372"/>
    <lineage>
        <taxon>Viruses</taxon>
        <taxon>Duplodnaviria</taxon>
        <taxon>Heunggongvirae</taxon>
        <taxon>Uroviricota</taxon>
        <taxon>Caudoviricetes</taxon>
        <taxon>Lindbergviridae</taxon>
        <taxon>Myosmarvirus</taxon>
        <taxon>Myosmarvirus myosmar</taxon>
    </lineage>
</organism>
<gene>
    <name evidence="2" type="ORF">TROPICALSUN_15</name>
</gene>
<evidence type="ECO:0000313" key="3">
    <source>
        <dbReference type="Proteomes" id="UP000322055"/>
    </source>
</evidence>
<dbReference type="Proteomes" id="UP000322055">
    <property type="component" value="Segment"/>
</dbReference>
<feature type="region of interest" description="Disordered" evidence="1">
    <location>
        <begin position="269"/>
        <end position="308"/>
    </location>
</feature>
<name>A0A5B9NLP5_9CAUD</name>
<dbReference type="Pfam" id="PF09979">
    <property type="entry name" value="DUF2213"/>
    <property type="match status" value="1"/>
</dbReference>
<feature type="region of interest" description="Disordered" evidence="1">
    <location>
        <begin position="353"/>
        <end position="390"/>
    </location>
</feature>
<accession>A0A5B9NLP5</accession>
<evidence type="ECO:0000256" key="1">
    <source>
        <dbReference type="SAM" id="MobiDB-lite"/>
    </source>
</evidence>
<dbReference type="EMBL" id="MN013090">
    <property type="protein sequence ID" value="QEG13805.1"/>
    <property type="molecule type" value="Genomic_DNA"/>
</dbReference>
<dbReference type="InterPro" id="IPR016913">
    <property type="entry name" value="UCP029215"/>
</dbReference>
<sequence length="491" mass="52817">MLALRNTHRYNTRVELYEITTMSNSARKLDENGFLVVKGCPLSSFGIFDYSARQVGLPGDPNRIVKVYRPESAVSDPDAIESFKNVPFIDEHEMLHGTDDSEGTAPEKKGVDGILTSNVYYDSPWMRGDIKVFSRSLKDELQKGKSDLSLGYGCQFEHKPGIWNGQPYEVVQTKLRGNHIALVGEGRVPGARVLDGLVFDHLSFESVKPYEDESMPIPVKKKVGDNAVEQLKALIPALQQFLNEEASEPAHQDGDNPDDQVQAQAPDVAMEPENGGESPDQDPADQPGETGEQPQPGDAPTTSEEAPGGDALAQLIPQIKALLAELESAVPGGDTVDEGMTNEPSATDAVEGIKGLQNSSNPGAQVCADDENTTETPKASPGPSAGTHAHAGDSALQHFYHDVAVKNRLYDRLSKVVGAFDHAAMDSAKVVAYGVSKLKLKVGDSKAFDVLNAHLDGIELAEKRAADALLKRHAVDSASEAPEIDSYIKGE</sequence>
<protein>
    <submittedName>
        <fullName evidence="2">Putative structural protein</fullName>
    </submittedName>
</protein>
<evidence type="ECO:0000313" key="2">
    <source>
        <dbReference type="EMBL" id="QEG13805.1"/>
    </source>
</evidence>
<reference evidence="2 3" key="1">
    <citation type="submission" date="2019-06" db="EMBL/GenBank/DDBJ databases">
        <authorList>
            <person name="Handoko Y.A."/>
            <person name="Wardani A.K."/>
            <person name="Sutrisno A."/>
            <person name="Widjanarko S.B."/>
            <person name="Sharma R."/>
            <person name="Grose J.H."/>
        </authorList>
    </citation>
    <scope>NUCLEOTIDE SEQUENCE [LARGE SCALE GENOMIC DNA]</scope>
</reference>
<proteinExistence type="predicted"/>